<reference evidence="3" key="1">
    <citation type="submission" date="2016-10" db="EMBL/GenBank/DDBJ databases">
        <authorList>
            <person name="Varghese N."/>
            <person name="Submissions S."/>
        </authorList>
    </citation>
    <scope>NUCLEOTIDE SEQUENCE [LARGE SCALE GENOMIC DNA]</scope>
    <source>
        <strain evidence="3">DSM 19706</strain>
    </source>
</reference>
<sequence length="613" mass="67309">MIKQRNLALLPVGLSALLLSACGGSSSDSDPIDPDQVIAIAAADEQYSIGESIEFYLASSANATDISWSVSGAGVSAPAAPSAKMIAVTPSSQGTVRASVTYTNGAGDTVSGEQTISIDADEIDFTARLGHVVQMGNKVSLRAWSNSGASGSFSWRQVAGPNVSVETNDLAIFFDTPSNVNNDTLITFELTQAGSDDVDQVSVLVEAVDEIANDAYFDTRVAKVFPYRANSPYASVLQQCVYSNTLEDSCSLSSLPLLAQDTTTPSVDDVMNRVVVSHEWMGKRFEDFMRNYDTNGDFRNLLRATTAVVISYDVRPSFYWAVTGAIYLDANNFWLTPEERDTINEAPDFRAGFGNELQFEVPWRYVKNNDYVNTYVPSNLRITRPESYGVNRLISLMYHELAHANDFFPSTTWASASTNQSVLQAAIANTWSSTDLDVAIPLTSQEMLNLAQVSFQGETASETQKAYMPADVTVFFTSDHANSYYSYSTIREDFAMLFEELMMQYRYGILRDVAVTGTSDTNYMVDWGQRGRVNEPDVLPRAQFVLSRVIPEIDVDDAAASLITPIPMEPDVNWFDNINIGPNNGAAKTGNKQPFGHGPQNLPYYHKPIPVRK</sequence>
<evidence type="ECO:0000313" key="2">
    <source>
        <dbReference type="EMBL" id="SET58202.1"/>
    </source>
</evidence>
<evidence type="ECO:0000256" key="1">
    <source>
        <dbReference type="SAM" id="SignalP"/>
    </source>
</evidence>
<keyword evidence="1" id="KW-0732">Signal</keyword>
<dbReference type="Proteomes" id="UP000199308">
    <property type="component" value="Unassembled WGS sequence"/>
</dbReference>
<organism evidence="2 3">
    <name type="scientific">Thalassotalea agarivorans</name>
    <name type="common">Thalassomonas agarivorans</name>
    <dbReference type="NCBI Taxonomy" id="349064"/>
    <lineage>
        <taxon>Bacteria</taxon>
        <taxon>Pseudomonadati</taxon>
        <taxon>Pseudomonadota</taxon>
        <taxon>Gammaproteobacteria</taxon>
        <taxon>Alteromonadales</taxon>
        <taxon>Colwelliaceae</taxon>
        <taxon>Thalassotalea</taxon>
    </lineage>
</organism>
<dbReference type="PROSITE" id="PS51257">
    <property type="entry name" value="PROKAR_LIPOPROTEIN"/>
    <property type="match status" value="1"/>
</dbReference>
<accession>A0A1I0FIU6</accession>
<evidence type="ECO:0000313" key="3">
    <source>
        <dbReference type="Proteomes" id="UP000199308"/>
    </source>
</evidence>
<dbReference type="EMBL" id="FOHK01000009">
    <property type="protein sequence ID" value="SET58202.1"/>
    <property type="molecule type" value="Genomic_DNA"/>
</dbReference>
<feature type="signal peptide" evidence="1">
    <location>
        <begin position="1"/>
        <end position="21"/>
    </location>
</feature>
<proteinExistence type="predicted"/>
<protein>
    <recommendedName>
        <fullName evidence="4">Ig-like domain-containing protein</fullName>
    </recommendedName>
</protein>
<keyword evidence="3" id="KW-1185">Reference proteome</keyword>
<name>A0A1I0FIU6_THASX</name>
<dbReference type="STRING" id="349064.SAMN05660429_02158"/>
<dbReference type="OrthoDB" id="5803286at2"/>
<evidence type="ECO:0008006" key="4">
    <source>
        <dbReference type="Google" id="ProtNLM"/>
    </source>
</evidence>
<gene>
    <name evidence="2" type="ORF">SAMN05660429_02158</name>
</gene>
<feature type="chain" id="PRO_5011698137" description="Ig-like domain-containing protein" evidence="1">
    <location>
        <begin position="22"/>
        <end position="613"/>
    </location>
</feature>
<dbReference type="RefSeq" id="WP_093330095.1">
    <property type="nucleotide sequence ID" value="NZ_AP027363.1"/>
</dbReference>
<dbReference type="AlphaFoldDB" id="A0A1I0FIU6"/>